<keyword evidence="2" id="KW-1185">Reference proteome</keyword>
<protein>
    <submittedName>
        <fullName evidence="1">Uncharacterized protein</fullName>
    </submittedName>
</protein>
<proteinExistence type="predicted"/>
<accession>A0A182XTX2</accession>
<name>A0A182XTX2_ANOQN</name>
<evidence type="ECO:0000313" key="1">
    <source>
        <dbReference type="EnsemblMetazoa" id="AQUA015253-PA"/>
    </source>
</evidence>
<dbReference type="EnsemblMetazoa" id="AQUA015253-RA">
    <property type="protein sequence ID" value="AQUA015253-PA"/>
    <property type="gene ID" value="AQUA015253"/>
</dbReference>
<evidence type="ECO:0000313" key="2">
    <source>
        <dbReference type="Proteomes" id="UP000076407"/>
    </source>
</evidence>
<sequence>MIYGHAHPAMHAST</sequence>
<dbReference type="Proteomes" id="UP000076407">
    <property type="component" value="Unassembled WGS sequence"/>
</dbReference>
<organism evidence="1 2">
    <name type="scientific">Anopheles quadriannulatus</name>
    <name type="common">Mosquito</name>
    <dbReference type="NCBI Taxonomy" id="34691"/>
    <lineage>
        <taxon>Eukaryota</taxon>
        <taxon>Metazoa</taxon>
        <taxon>Ecdysozoa</taxon>
        <taxon>Arthropoda</taxon>
        <taxon>Hexapoda</taxon>
        <taxon>Insecta</taxon>
        <taxon>Pterygota</taxon>
        <taxon>Neoptera</taxon>
        <taxon>Endopterygota</taxon>
        <taxon>Diptera</taxon>
        <taxon>Nematocera</taxon>
        <taxon>Culicoidea</taxon>
        <taxon>Culicidae</taxon>
        <taxon>Anophelinae</taxon>
        <taxon>Anopheles</taxon>
    </lineage>
</organism>
<reference evidence="1" key="1">
    <citation type="submission" date="2020-05" db="UniProtKB">
        <authorList>
            <consortium name="EnsemblMetazoa"/>
        </authorList>
    </citation>
    <scope>IDENTIFICATION</scope>
    <source>
        <strain evidence="1">SANGQUA</strain>
    </source>
</reference>
<dbReference type="VEuPathDB" id="VectorBase:AQUA015253"/>